<reference evidence="2" key="1">
    <citation type="submission" date="2018-05" db="EMBL/GenBank/DDBJ databases">
        <authorList>
            <person name="Lanie J.A."/>
            <person name="Ng W.-L."/>
            <person name="Kazmierczak K.M."/>
            <person name="Andrzejewski T.M."/>
            <person name="Davidsen T.M."/>
            <person name="Wayne K.J."/>
            <person name="Tettelin H."/>
            <person name="Glass J.I."/>
            <person name="Rusch D."/>
            <person name="Podicherti R."/>
            <person name="Tsui H.-C.T."/>
            <person name="Winkler M.E."/>
        </authorList>
    </citation>
    <scope>NUCLEOTIDE SEQUENCE</scope>
</reference>
<name>A0A381ZH58_9ZZZZ</name>
<sequence length="38" mass="4572">MEEELIETRATVIKIYRRGLICEALCLVLWNNAWFVFQ</sequence>
<dbReference type="AlphaFoldDB" id="A0A381ZH58"/>
<keyword evidence="1" id="KW-0472">Membrane</keyword>
<keyword evidence="1" id="KW-1133">Transmembrane helix</keyword>
<keyword evidence="1" id="KW-0812">Transmembrane</keyword>
<evidence type="ECO:0000313" key="2">
    <source>
        <dbReference type="EMBL" id="SVA88321.1"/>
    </source>
</evidence>
<feature type="transmembrane region" description="Helical" evidence="1">
    <location>
        <begin position="20"/>
        <end position="37"/>
    </location>
</feature>
<gene>
    <name evidence="2" type="ORF">METZ01_LOCUS141175</name>
</gene>
<evidence type="ECO:0000256" key="1">
    <source>
        <dbReference type="SAM" id="Phobius"/>
    </source>
</evidence>
<organism evidence="2">
    <name type="scientific">marine metagenome</name>
    <dbReference type="NCBI Taxonomy" id="408172"/>
    <lineage>
        <taxon>unclassified sequences</taxon>
        <taxon>metagenomes</taxon>
        <taxon>ecological metagenomes</taxon>
    </lineage>
</organism>
<proteinExistence type="predicted"/>
<protein>
    <submittedName>
        <fullName evidence="2">Uncharacterized protein</fullName>
    </submittedName>
</protein>
<dbReference type="EMBL" id="UINC01021225">
    <property type="protein sequence ID" value="SVA88321.1"/>
    <property type="molecule type" value="Genomic_DNA"/>
</dbReference>
<accession>A0A381ZH58</accession>